<dbReference type="AlphaFoldDB" id="A0A2P5FP97"/>
<proteinExistence type="predicted"/>
<reference evidence="2" key="1">
    <citation type="submission" date="2016-06" db="EMBL/GenBank/DDBJ databases">
        <title>Parallel loss of symbiosis genes in relatives of nitrogen-fixing non-legume Parasponia.</title>
        <authorList>
            <person name="Van Velzen R."/>
            <person name="Holmer R."/>
            <person name="Bu F."/>
            <person name="Rutten L."/>
            <person name="Van Zeijl A."/>
            <person name="Liu W."/>
            <person name="Santuari L."/>
            <person name="Cao Q."/>
            <person name="Sharma T."/>
            <person name="Shen D."/>
            <person name="Roswanjaya Y."/>
            <person name="Wardhani T."/>
            <person name="Kalhor M.S."/>
            <person name="Jansen J."/>
            <person name="Van den Hoogen J."/>
            <person name="Gungor B."/>
            <person name="Hartog M."/>
            <person name="Hontelez J."/>
            <person name="Verver J."/>
            <person name="Yang W.-C."/>
            <person name="Schijlen E."/>
            <person name="Repin R."/>
            <person name="Schilthuizen M."/>
            <person name="Schranz E."/>
            <person name="Heidstra R."/>
            <person name="Miyata K."/>
            <person name="Fedorova E."/>
            <person name="Kohlen W."/>
            <person name="Bisseling T."/>
            <person name="Smit S."/>
            <person name="Geurts R."/>
        </authorList>
    </citation>
    <scope>NUCLEOTIDE SEQUENCE [LARGE SCALE GENOMIC DNA]</scope>
    <source>
        <strain evidence="2">cv. RG33-2</strain>
    </source>
</reference>
<keyword evidence="2" id="KW-1185">Reference proteome</keyword>
<dbReference type="Proteomes" id="UP000237000">
    <property type="component" value="Unassembled WGS sequence"/>
</dbReference>
<comment type="caution">
    <text evidence="1">The sequence shown here is derived from an EMBL/GenBank/DDBJ whole genome shotgun (WGS) entry which is preliminary data.</text>
</comment>
<gene>
    <name evidence="1" type="ORF">TorRG33x02_043970</name>
</gene>
<feature type="non-terminal residue" evidence="1">
    <location>
        <position position="1"/>
    </location>
</feature>
<dbReference type="InParanoid" id="A0A2P5FP97"/>
<accession>A0A2P5FP97</accession>
<evidence type="ECO:0000313" key="1">
    <source>
        <dbReference type="EMBL" id="PON99632.1"/>
    </source>
</evidence>
<organism evidence="1 2">
    <name type="scientific">Trema orientale</name>
    <name type="common">Charcoal tree</name>
    <name type="synonym">Celtis orientalis</name>
    <dbReference type="NCBI Taxonomy" id="63057"/>
    <lineage>
        <taxon>Eukaryota</taxon>
        <taxon>Viridiplantae</taxon>
        <taxon>Streptophyta</taxon>
        <taxon>Embryophyta</taxon>
        <taxon>Tracheophyta</taxon>
        <taxon>Spermatophyta</taxon>
        <taxon>Magnoliopsida</taxon>
        <taxon>eudicotyledons</taxon>
        <taxon>Gunneridae</taxon>
        <taxon>Pentapetalae</taxon>
        <taxon>rosids</taxon>
        <taxon>fabids</taxon>
        <taxon>Rosales</taxon>
        <taxon>Cannabaceae</taxon>
        <taxon>Trema</taxon>
    </lineage>
</organism>
<protein>
    <submittedName>
        <fullName evidence="1">Uncharacterized protein</fullName>
    </submittedName>
</protein>
<dbReference type="EMBL" id="JXTC01000017">
    <property type="protein sequence ID" value="PON99632.1"/>
    <property type="molecule type" value="Genomic_DNA"/>
</dbReference>
<evidence type="ECO:0000313" key="2">
    <source>
        <dbReference type="Proteomes" id="UP000237000"/>
    </source>
</evidence>
<sequence>SPSLLSFSPNVVTVPRPRLSIDINLGHELWPSSSQVADEATPVVIAARQWLMCLEKTRPFTAVSGVFLDQRRRRPPKRPRTPLDVGPD</sequence>
<name>A0A2P5FP97_TREOI</name>